<gene>
    <name evidence="1" type="ORF">VNO77_04145</name>
</gene>
<evidence type="ECO:0000313" key="1">
    <source>
        <dbReference type="EMBL" id="KAK7362046.1"/>
    </source>
</evidence>
<proteinExistence type="predicted"/>
<keyword evidence="2" id="KW-1185">Reference proteome</keyword>
<dbReference type="AlphaFoldDB" id="A0AAN9R7I5"/>
<protein>
    <submittedName>
        <fullName evidence="1">Uncharacterized protein</fullName>
    </submittedName>
</protein>
<reference evidence="1 2" key="1">
    <citation type="submission" date="2024-01" db="EMBL/GenBank/DDBJ databases">
        <title>The genomes of 5 underutilized Papilionoideae crops provide insights into root nodulation and disease resistanc.</title>
        <authorList>
            <person name="Jiang F."/>
        </authorList>
    </citation>
    <scope>NUCLEOTIDE SEQUENCE [LARGE SCALE GENOMIC DNA]</scope>
    <source>
        <strain evidence="1">LVBAO_FW01</strain>
        <tissue evidence="1">Leaves</tissue>
    </source>
</reference>
<dbReference type="Proteomes" id="UP001367508">
    <property type="component" value="Unassembled WGS sequence"/>
</dbReference>
<dbReference type="EMBL" id="JAYMYQ010000001">
    <property type="protein sequence ID" value="KAK7362046.1"/>
    <property type="molecule type" value="Genomic_DNA"/>
</dbReference>
<organism evidence="1 2">
    <name type="scientific">Canavalia gladiata</name>
    <name type="common">Sword bean</name>
    <name type="synonym">Dolichos gladiatus</name>
    <dbReference type="NCBI Taxonomy" id="3824"/>
    <lineage>
        <taxon>Eukaryota</taxon>
        <taxon>Viridiplantae</taxon>
        <taxon>Streptophyta</taxon>
        <taxon>Embryophyta</taxon>
        <taxon>Tracheophyta</taxon>
        <taxon>Spermatophyta</taxon>
        <taxon>Magnoliopsida</taxon>
        <taxon>eudicotyledons</taxon>
        <taxon>Gunneridae</taxon>
        <taxon>Pentapetalae</taxon>
        <taxon>rosids</taxon>
        <taxon>fabids</taxon>
        <taxon>Fabales</taxon>
        <taxon>Fabaceae</taxon>
        <taxon>Papilionoideae</taxon>
        <taxon>50 kb inversion clade</taxon>
        <taxon>NPAAA clade</taxon>
        <taxon>indigoferoid/millettioid clade</taxon>
        <taxon>Phaseoleae</taxon>
        <taxon>Canavalia</taxon>
    </lineage>
</organism>
<evidence type="ECO:0000313" key="2">
    <source>
        <dbReference type="Proteomes" id="UP001367508"/>
    </source>
</evidence>
<comment type="caution">
    <text evidence="1">The sequence shown here is derived from an EMBL/GenBank/DDBJ whole genome shotgun (WGS) entry which is preliminary data.</text>
</comment>
<accession>A0AAN9R7I5</accession>
<name>A0AAN9R7I5_CANGL</name>
<sequence length="106" mass="12387">MFKIRSQFQLGRGVRGFESASPRIMVARDKSEDPMEHSRVFRFPCTIFFSMDLERILHPANSMVVFFSTQNLSNPSFESNTPIYMEFIKDKQVEFESFVGSTQLFE</sequence>